<protein>
    <recommendedName>
        <fullName evidence="5">Beta-xylosidase</fullName>
    </recommendedName>
</protein>
<dbReference type="GeneID" id="69972544"/>
<feature type="region of interest" description="Disordered" evidence="1">
    <location>
        <begin position="32"/>
        <end position="107"/>
    </location>
</feature>
<evidence type="ECO:0000313" key="4">
    <source>
        <dbReference type="Proteomes" id="UP000019146"/>
    </source>
</evidence>
<accession>A0A0P0RJN3</accession>
<evidence type="ECO:0008006" key="5">
    <source>
        <dbReference type="Google" id="ProtNLM"/>
    </source>
</evidence>
<dbReference type="Proteomes" id="UP000019146">
    <property type="component" value="Chromosome 2"/>
</dbReference>
<reference evidence="3 4" key="1">
    <citation type="journal article" date="2014" name="Genome Announc.">
        <title>Draft Genome Sequence of the Haloacid-Degrading Burkholderia caribensis Strain MBA4.</title>
        <authorList>
            <person name="Pan Y."/>
            <person name="Kong K.F."/>
            <person name="Tsang J.S."/>
        </authorList>
    </citation>
    <scope>NUCLEOTIDE SEQUENCE [LARGE SCALE GENOMIC DNA]</scope>
    <source>
        <strain evidence="3 4">MBA4</strain>
    </source>
</reference>
<name>A0A0P0RJN3_9BURK</name>
<dbReference type="EMBL" id="CP012747">
    <property type="protein sequence ID" value="ALL68897.1"/>
    <property type="molecule type" value="Genomic_DNA"/>
</dbReference>
<organism evidence="3 4">
    <name type="scientific">Paraburkholderia caribensis MBA4</name>
    <dbReference type="NCBI Taxonomy" id="1323664"/>
    <lineage>
        <taxon>Bacteria</taxon>
        <taxon>Pseudomonadati</taxon>
        <taxon>Pseudomonadota</taxon>
        <taxon>Betaproteobacteria</taxon>
        <taxon>Burkholderiales</taxon>
        <taxon>Burkholderiaceae</taxon>
        <taxon>Paraburkholderia</taxon>
    </lineage>
</organism>
<gene>
    <name evidence="3" type="ORF">K788_0000098</name>
</gene>
<dbReference type="RefSeq" id="WP_035997251.1">
    <property type="nucleotide sequence ID" value="NZ_CP012747.1"/>
</dbReference>
<evidence type="ECO:0000256" key="2">
    <source>
        <dbReference type="SAM" id="SignalP"/>
    </source>
</evidence>
<keyword evidence="2" id="KW-0732">Signal</keyword>
<feature type="chain" id="PRO_5006054381" description="Beta-xylosidase" evidence="2">
    <location>
        <begin position="33"/>
        <end position="107"/>
    </location>
</feature>
<feature type="compositionally biased region" description="Gly residues" evidence="1">
    <location>
        <begin position="90"/>
        <end position="107"/>
    </location>
</feature>
<feature type="signal peptide" evidence="2">
    <location>
        <begin position="1"/>
        <end position="32"/>
    </location>
</feature>
<dbReference type="AlphaFoldDB" id="A0A0P0RJN3"/>
<sequence length="107" mass="10753">MHSTLISSVSRRLLSSAGLFCAAMSLSPFAEAQIPAPSGSGSQESRSAPMGTKSDPPPAQMHESNTPQAAEAKPGQRSASKGKPGHKPEGAGGFDNGLYGTGAGSNK</sequence>
<dbReference type="KEGG" id="bcai:K788_0000098"/>
<proteinExistence type="predicted"/>
<evidence type="ECO:0000313" key="3">
    <source>
        <dbReference type="EMBL" id="ALL68897.1"/>
    </source>
</evidence>
<evidence type="ECO:0000256" key="1">
    <source>
        <dbReference type="SAM" id="MobiDB-lite"/>
    </source>
</evidence>